<protein>
    <submittedName>
        <fullName evidence="13">Iron complex outermembrane recepter protein</fullName>
    </submittedName>
</protein>
<evidence type="ECO:0000256" key="8">
    <source>
        <dbReference type="PROSITE-ProRule" id="PRU01360"/>
    </source>
</evidence>
<keyword evidence="7 8" id="KW-0998">Cell outer membrane</keyword>
<dbReference type="Gene3D" id="2.40.170.20">
    <property type="entry name" value="TonB-dependent receptor, beta-barrel domain"/>
    <property type="match status" value="1"/>
</dbReference>
<dbReference type="InterPro" id="IPR036942">
    <property type="entry name" value="Beta-barrel_TonB_sf"/>
</dbReference>
<evidence type="ECO:0000256" key="4">
    <source>
        <dbReference type="ARBA" id="ARBA00022692"/>
    </source>
</evidence>
<dbReference type="EMBL" id="FMZW01000055">
    <property type="protein sequence ID" value="SDF41671.1"/>
    <property type="molecule type" value="Genomic_DNA"/>
</dbReference>
<evidence type="ECO:0000313" key="14">
    <source>
        <dbReference type="Proteomes" id="UP000199245"/>
    </source>
</evidence>
<dbReference type="Pfam" id="PF00593">
    <property type="entry name" value="TonB_dep_Rec_b-barrel"/>
    <property type="match status" value="1"/>
</dbReference>
<gene>
    <name evidence="13" type="ORF">SAMN05216337_10558</name>
</gene>
<comment type="subcellular location">
    <subcellularLocation>
        <location evidence="1 8">Cell outer membrane</location>
        <topology evidence="1 8">Multi-pass membrane protein</topology>
    </subcellularLocation>
</comment>
<dbReference type="InterPro" id="IPR037066">
    <property type="entry name" value="Plug_dom_sf"/>
</dbReference>
<evidence type="ECO:0000256" key="9">
    <source>
        <dbReference type="RuleBase" id="RU003357"/>
    </source>
</evidence>
<dbReference type="InterPro" id="IPR012910">
    <property type="entry name" value="Plug_dom"/>
</dbReference>
<keyword evidence="6 8" id="KW-0472">Membrane</keyword>
<feature type="domain" description="TonB-dependent receptor-like beta-barrel" evidence="11">
    <location>
        <begin position="321"/>
        <end position="840"/>
    </location>
</feature>
<evidence type="ECO:0000259" key="12">
    <source>
        <dbReference type="Pfam" id="PF07715"/>
    </source>
</evidence>
<dbReference type="GO" id="GO:0044718">
    <property type="term" value="P:siderophore transmembrane transport"/>
    <property type="evidence" value="ECO:0007669"/>
    <property type="project" value="TreeGrafter"/>
</dbReference>
<keyword evidence="3 8" id="KW-1134">Transmembrane beta strand</keyword>
<name>A0A1G7KX32_9BRAD</name>
<proteinExistence type="inferred from homology"/>
<evidence type="ECO:0000256" key="6">
    <source>
        <dbReference type="ARBA" id="ARBA00023136"/>
    </source>
</evidence>
<evidence type="ECO:0000256" key="3">
    <source>
        <dbReference type="ARBA" id="ARBA00022452"/>
    </source>
</evidence>
<feature type="domain" description="TonB-dependent receptor plug" evidence="12">
    <location>
        <begin position="154"/>
        <end position="265"/>
    </location>
</feature>
<dbReference type="GO" id="GO:0009279">
    <property type="term" value="C:cell outer membrane"/>
    <property type="evidence" value="ECO:0007669"/>
    <property type="project" value="UniProtKB-SubCell"/>
</dbReference>
<evidence type="ECO:0000313" key="13">
    <source>
        <dbReference type="EMBL" id="SDF41671.1"/>
    </source>
</evidence>
<dbReference type="SUPFAM" id="SSF56935">
    <property type="entry name" value="Porins"/>
    <property type="match status" value="1"/>
</dbReference>
<dbReference type="Gene3D" id="2.170.130.10">
    <property type="entry name" value="TonB-dependent receptor, plug domain"/>
    <property type="match status" value="1"/>
</dbReference>
<dbReference type="PROSITE" id="PS52016">
    <property type="entry name" value="TONB_DEPENDENT_REC_3"/>
    <property type="match status" value="1"/>
</dbReference>
<dbReference type="InterPro" id="IPR039426">
    <property type="entry name" value="TonB-dep_rcpt-like"/>
</dbReference>
<dbReference type="Proteomes" id="UP000199245">
    <property type="component" value="Unassembled WGS sequence"/>
</dbReference>
<dbReference type="PANTHER" id="PTHR30069:SF39">
    <property type="entry name" value="BLL6183 PROTEIN"/>
    <property type="match status" value="1"/>
</dbReference>
<organism evidence="13 14">
    <name type="scientific">Bradyrhizobium brasilense</name>
    <dbReference type="NCBI Taxonomy" id="1419277"/>
    <lineage>
        <taxon>Bacteria</taxon>
        <taxon>Pseudomonadati</taxon>
        <taxon>Pseudomonadota</taxon>
        <taxon>Alphaproteobacteria</taxon>
        <taxon>Hyphomicrobiales</taxon>
        <taxon>Nitrobacteraceae</taxon>
        <taxon>Bradyrhizobium</taxon>
    </lineage>
</organism>
<keyword evidence="4 8" id="KW-0812">Transmembrane</keyword>
<keyword evidence="2 8" id="KW-0813">Transport</keyword>
<dbReference type="Pfam" id="PF07715">
    <property type="entry name" value="Plug"/>
    <property type="match status" value="1"/>
</dbReference>
<reference evidence="13 14" key="1">
    <citation type="submission" date="2016-10" db="EMBL/GenBank/DDBJ databases">
        <authorList>
            <person name="de Groot N.N."/>
        </authorList>
    </citation>
    <scope>NUCLEOTIDE SEQUENCE [LARGE SCALE GENOMIC DNA]</scope>
    <source>
        <strain evidence="13 14">R5</strain>
    </source>
</reference>
<feature type="region of interest" description="Disordered" evidence="10">
    <location>
        <begin position="125"/>
        <end position="152"/>
    </location>
</feature>
<evidence type="ECO:0000256" key="2">
    <source>
        <dbReference type="ARBA" id="ARBA00022448"/>
    </source>
</evidence>
<evidence type="ECO:0000256" key="1">
    <source>
        <dbReference type="ARBA" id="ARBA00004571"/>
    </source>
</evidence>
<dbReference type="InterPro" id="IPR000531">
    <property type="entry name" value="Beta-barrel_TonB"/>
</dbReference>
<evidence type="ECO:0000259" key="11">
    <source>
        <dbReference type="Pfam" id="PF00593"/>
    </source>
</evidence>
<comment type="similarity">
    <text evidence="8 9">Belongs to the TonB-dependent receptor family.</text>
</comment>
<dbReference type="PANTHER" id="PTHR30069">
    <property type="entry name" value="TONB-DEPENDENT OUTER MEMBRANE RECEPTOR"/>
    <property type="match status" value="1"/>
</dbReference>
<evidence type="ECO:0000256" key="5">
    <source>
        <dbReference type="ARBA" id="ARBA00023077"/>
    </source>
</evidence>
<evidence type="ECO:0000256" key="7">
    <source>
        <dbReference type="ARBA" id="ARBA00023237"/>
    </source>
</evidence>
<evidence type="ECO:0000256" key="10">
    <source>
        <dbReference type="SAM" id="MobiDB-lite"/>
    </source>
</evidence>
<sequence length="892" mass="95520">MEKNPGPPGLILFAKARAFPQSPSQGSSGIKPNRGLGVGVMAAALLRAATRSLSSSVTTRGAAAVLAVIGSALPSTVLHAQTADPVPTELPPVNVIAPTPLAGTRSARPTAWPVVRTTRTARTRTGPVAPAAGPDVGTAAPGPSDRDSTLIDRDKVPSNTAVMTTQDFSHNYSTNFLDAVNRKLPGVTLGDQTGNPFQRNLDYRGFTASPVQGTPQGIAVYQNGVRINESWGDVVNWDFIPEKAIDSVALFPNNPVFGLNAIGGALSIQMKNGFTYQGSEAELFGGSYGRVQGSVQAGGQRDNISAYAAFESAYDRGWRDYANSSHINRMYVDVGARNDDTEFHVNFTGASNLLGNVAATPVQILNQRWSSVYTWPQTTRLQLAFVNATLNHNFSDTWSFQGNAYFRGFRQTHVDGNGTDVHACDGGDSLCIGDDLPIFGPAGGPSVPNTLGNAFLGEVDRNRAATNSFGGTAQLTNSDKLFGHDNHVVMGVSVDHGNTKFTATSELGTIDPNNLFVTGTGIFINQPDAGLAPVDLRATNTYTGVYLTDTFDVTNRFSVTAGGRFNYAQIDLQDQTGTNDQLNSSNRFQRLNPVIGGTYKITPNLTFYAGYSEANRAPTPLELGCSDPARPCVIDSFLVSDPPLKQVVSHTVEAGFRGSWGRDARTGMLSWGLGAFHTLSDDDIIRVQSPIGTGNFGYFQNAGQTLRQGIEAKLDYRVNRWNAYANYTFIDATYRSANTLPAPDNPNALTDPNNDDVRFINVKPGDHIPGIPAHRFKAGVEYLATDAWKIGADVNVVGSQWLIGDDTNQSQKVPAYAVVNLHTSYKITPNIEVFGLINNVFNQHYYLGGAFYETGGFASAGAAPNLMAQLTDPRTFVPGMPLAAYAGIRAKF</sequence>
<keyword evidence="5 9" id="KW-0798">TonB box</keyword>
<dbReference type="GO" id="GO:0015344">
    <property type="term" value="F:siderophore uptake transmembrane transporter activity"/>
    <property type="evidence" value="ECO:0007669"/>
    <property type="project" value="TreeGrafter"/>
</dbReference>
<dbReference type="AlphaFoldDB" id="A0A1G7KX32"/>
<accession>A0A1G7KX32</accession>